<evidence type="ECO:0000256" key="1">
    <source>
        <dbReference type="SAM" id="MobiDB-lite"/>
    </source>
</evidence>
<dbReference type="EMBL" id="KQ434814">
    <property type="protein sequence ID" value="KZC06842.1"/>
    <property type="molecule type" value="Genomic_DNA"/>
</dbReference>
<keyword evidence="3" id="KW-1185">Reference proteome</keyword>
<feature type="compositionally biased region" description="Basic residues" evidence="1">
    <location>
        <begin position="289"/>
        <end position="302"/>
    </location>
</feature>
<accession>A0A154P4T2</accession>
<protein>
    <submittedName>
        <fullName evidence="2">Uncharacterized protein</fullName>
    </submittedName>
</protein>
<gene>
    <name evidence="2" type="ORF">WN55_07799</name>
</gene>
<dbReference type="Proteomes" id="UP000076502">
    <property type="component" value="Unassembled WGS sequence"/>
</dbReference>
<reference evidence="2 3" key="1">
    <citation type="submission" date="2015-07" db="EMBL/GenBank/DDBJ databases">
        <title>The genome of Dufourea novaeangliae.</title>
        <authorList>
            <person name="Pan H."/>
            <person name="Kapheim K."/>
        </authorList>
    </citation>
    <scope>NUCLEOTIDE SEQUENCE [LARGE SCALE GENOMIC DNA]</scope>
    <source>
        <strain evidence="2">0120121106</strain>
        <tissue evidence="2">Whole body</tissue>
    </source>
</reference>
<dbReference type="OrthoDB" id="7685493at2759"/>
<evidence type="ECO:0000313" key="3">
    <source>
        <dbReference type="Proteomes" id="UP000076502"/>
    </source>
</evidence>
<dbReference type="AlphaFoldDB" id="A0A154P4T2"/>
<feature type="compositionally biased region" description="Basic and acidic residues" evidence="1">
    <location>
        <begin position="330"/>
        <end position="342"/>
    </location>
</feature>
<evidence type="ECO:0000313" key="2">
    <source>
        <dbReference type="EMBL" id="KZC06842.1"/>
    </source>
</evidence>
<feature type="region of interest" description="Disordered" evidence="1">
    <location>
        <begin position="284"/>
        <end position="309"/>
    </location>
</feature>
<feature type="region of interest" description="Disordered" evidence="1">
    <location>
        <begin position="330"/>
        <end position="357"/>
    </location>
</feature>
<sequence length="714" mass="80515">MKVNDDKNREDYSVCGTEMEQKCSLPWSPLERNKFSSKQRYVSCSRSVPRRNKRFVRCDLSRSLNFDANVFDSNSENSSFEENKHLSRSAKIMRALSFNSSPSYYGKTKIKKSLNFNLTPSPKRFPPVKKNIRKALSLNFSSPLSVSNKLLDFDKDPSDSANSSFIFGSSESIDENQNETPLRQRAKERETLHYSTPNTNINRKSMGLASFTPLLHNRLKKTTDNIVYITATPNSQSLKYITGSSKYFDNSTTNTSRNLFHEFHEEDDDRPQTPENLIRIIPESMSAIKRSHKKERSSKRSGHCTTQLANSFSDDKDVTENITDFVLTRHTERTDSDRESHSRHVQSCNSQDDMSDTGSLFDYAEELKSEEASNPIETGDKSMKGLSYSNLDATVNLSDSSYSANVSSDKLSPSKRKIPLDVSREYNTSVSCESELQELDTSQEEFKIFTPLKRKRSLISSTTKDCLRFYNLPSGKDENTKEDIAANISTSRCLTPILNFEEHCAQSSANHLAIVTPYNNVTTEESDIQECDSNDRTGRSTPKNMSTVELYLNLDSIKKSHKKTKRGNISRKGFNLVGDDSFGERCGQTSSAEIGNKTHETFDLSEYDGKNLGIDTSSEDNGDVQGSSRIHVADQNAASTSAEGVLQIVTPPNCLKVKNYIRLLRETSIKRSHKKVRDKKKHELTVDSSQLSDDGSIFGDEEESVDTSRRSVQE</sequence>
<name>A0A154P4T2_DUFNO</name>
<feature type="compositionally biased region" description="Polar residues" evidence="1">
    <location>
        <begin position="345"/>
        <end position="357"/>
    </location>
</feature>
<organism evidence="2 3">
    <name type="scientific">Dufourea novaeangliae</name>
    <name type="common">Sweat bee</name>
    <dbReference type="NCBI Taxonomy" id="178035"/>
    <lineage>
        <taxon>Eukaryota</taxon>
        <taxon>Metazoa</taxon>
        <taxon>Ecdysozoa</taxon>
        <taxon>Arthropoda</taxon>
        <taxon>Hexapoda</taxon>
        <taxon>Insecta</taxon>
        <taxon>Pterygota</taxon>
        <taxon>Neoptera</taxon>
        <taxon>Endopterygota</taxon>
        <taxon>Hymenoptera</taxon>
        <taxon>Apocrita</taxon>
        <taxon>Aculeata</taxon>
        <taxon>Apoidea</taxon>
        <taxon>Anthophila</taxon>
        <taxon>Halictidae</taxon>
        <taxon>Rophitinae</taxon>
        <taxon>Dufourea</taxon>
    </lineage>
</organism>
<dbReference type="STRING" id="178035.A0A154P4T2"/>
<feature type="region of interest" description="Disordered" evidence="1">
    <location>
        <begin position="165"/>
        <end position="184"/>
    </location>
</feature>
<feature type="compositionally biased region" description="Basic residues" evidence="1">
    <location>
        <begin position="671"/>
        <end position="682"/>
    </location>
</feature>
<feature type="region of interest" description="Disordered" evidence="1">
    <location>
        <begin position="671"/>
        <end position="714"/>
    </location>
</feature>
<proteinExistence type="predicted"/>